<protein>
    <submittedName>
        <fullName evidence="2">Uncharacterized protein</fullName>
    </submittedName>
</protein>
<accession>A0A6G1IUI0</accession>
<evidence type="ECO:0000256" key="1">
    <source>
        <dbReference type="SAM" id="MobiDB-lite"/>
    </source>
</evidence>
<reference evidence="2" key="1">
    <citation type="journal article" date="2020" name="Stud. Mycol.">
        <title>101 Dothideomycetes genomes: a test case for predicting lifestyles and emergence of pathogens.</title>
        <authorList>
            <person name="Haridas S."/>
            <person name="Albert R."/>
            <person name="Binder M."/>
            <person name="Bloem J."/>
            <person name="Labutti K."/>
            <person name="Salamov A."/>
            <person name="Andreopoulos B."/>
            <person name="Baker S."/>
            <person name="Barry K."/>
            <person name="Bills G."/>
            <person name="Bluhm B."/>
            <person name="Cannon C."/>
            <person name="Castanera R."/>
            <person name="Culley D."/>
            <person name="Daum C."/>
            <person name="Ezra D."/>
            <person name="Gonzalez J."/>
            <person name="Henrissat B."/>
            <person name="Kuo A."/>
            <person name="Liang C."/>
            <person name="Lipzen A."/>
            <person name="Lutzoni F."/>
            <person name="Magnuson J."/>
            <person name="Mondo S."/>
            <person name="Nolan M."/>
            <person name="Ohm R."/>
            <person name="Pangilinan J."/>
            <person name="Park H.-J."/>
            <person name="Ramirez L."/>
            <person name="Alfaro M."/>
            <person name="Sun H."/>
            <person name="Tritt A."/>
            <person name="Yoshinaga Y."/>
            <person name="Zwiers L.-H."/>
            <person name="Turgeon B."/>
            <person name="Goodwin S."/>
            <person name="Spatafora J."/>
            <person name="Crous P."/>
            <person name="Grigoriev I."/>
        </authorList>
    </citation>
    <scope>NUCLEOTIDE SEQUENCE</scope>
    <source>
        <strain evidence="2">CBS 122367</strain>
    </source>
</reference>
<gene>
    <name evidence="2" type="ORF">K458DRAFT_309477</name>
</gene>
<sequence>MAAPKPVSMTSTQAQSTLPADLRNEIYSALLSGGGIRNIEAALDHEMQTAGFKSQLKAYITHLLRAGECTTFDEVMARVNEKIRHDTQAGKSNGTNGVNGVNGHSRDDDYDLRLPERVVSEGTKTVEAELDKVCDITVDK</sequence>
<name>A0A6G1IUI0_9PLEO</name>
<keyword evidence="3" id="KW-1185">Reference proteome</keyword>
<dbReference type="AlphaFoldDB" id="A0A6G1IUI0"/>
<dbReference type="OrthoDB" id="5355007at2759"/>
<organism evidence="2 3">
    <name type="scientific">Lentithecium fluviatile CBS 122367</name>
    <dbReference type="NCBI Taxonomy" id="1168545"/>
    <lineage>
        <taxon>Eukaryota</taxon>
        <taxon>Fungi</taxon>
        <taxon>Dikarya</taxon>
        <taxon>Ascomycota</taxon>
        <taxon>Pezizomycotina</taxon>
        <taxon>Dothideomycetes</taxon>
        <taxon>Pleosporomycetidae</taxon>
        <taxon>Pleosporales</taxon>
        <taxon>Massarineae</taxon>
        <taxon>Lentitheciaceae</taxon>
        <taxon>Lentithecium</taxon>
    </lineage>
</organism>
<evidence type="ECO:0000313" key="3">
    <source>
        <dbReference type="Proteomes" id="UP000799291"/>
    </source>
</evidence>
<dbReference type="EMBL" id="MU005591">
    <property type="protein sequence ID" value="KAF2681529.1"/>
    <property type="molecule type" value="Genomic_DNA"/>
</dbReference>
<feature type="compositionally biased region" description="Low complexity" evidence="1">
    <location>
        <begin position="93"/>
        <end position="103"/>
    </location>
</feature>
<dbReference type="Proteomes" id="UP000799291">
    <property type="component" value="Unassembled WGS sequence"/>
</dbReference>
<evidence type="ECO:0000313" key="2">
    <source>
        <dbReference type="EMBL" id="KAF2681529.1"/>
    </source>
</evidence>
<proteinExistence type="predicted"/>
<feature type="region of interest" description="Disordered" evidence="1">
    <location>
        <begin position="84"/>
        <end position="111"/>
    </location>
</feature>